<keyword evidence="3" id="KW-0966">Cell projection</keyword>
<dbReference type="EMBL" id="JACHBR010000001">
    <property type="protein sequence ID" value="MBB5627420.1"/>
    <property type="molecule type" value="Genomic_DNA"/>
</dbReference>
<dbReference type="InterPro" id="IPR027417">
    <property type="entry name" value="P-loop_NTPase"/>
</dbReference>
<dbReference type="InterPro" id="IPR025608">
    <property type="entry name" value="TcpE"/>
</dbReference>
<feature type="compositionally biased region" description="Low complexity" evidence="1">
    <location>
        <begin position="386"/>
        <end position="411"/>
    </location>
</feature>
<keyword evidence="3" id="KW-0282">Flagellum</keyword>
<accession>A0A7W8Z547</accession>
<dbReference type="Proteomes" id="UP000588112">
    <property type="component" value="Unassembled WGS sequence"/>
</dbReference>
<feature type="region of interest" description="Disordered" evidence="1">
    <location>
        <begin position="130"/>
        <end position="188"/>
    </location>
</feature>
<comment type="caution">
    <text evidence="3">The sequence shown here is derived from an EMBL/GenBank/DDBJ whole genome shotgun (WGS) entry which is preliminary data.</text>
</comment>
<dbReference type="GO" id="GO:0005524">
    <property type="term" value="F:ATP binding"/>
    <property type="evidence" value="ECO:0007669"/>
    <property type="project" value="TreeGrafter"/>
</dbReference>
<feature type="compositionally biased region" description="Basic and acidic residues" evidence="1">
    <location>
        <begin position="486"/>
        <end position="497"/>
    </location>
</feature>
<feature type="transmembrane region" description="Helical" evidence="2">
    <location>
        <begin position="30"/>
        <end position="50"/>
    </location>
</feature>
<feature type="compositionally biased region" description="Low complexity" evidence="1">
    <location>
        <begin position="137"/>
        <end position="146"/>
    </location>
</feature>
<dbReference type="InterPro" id="IPR050625">
    <property type="entry name" value="ParA/MinD_ATPase"/>
</dbReference>
<keyword evidence="3" id="KW-0969">Cilium</keyword>
<dbReference type="GO" id="GO:0016887">
    <property type="term" value="F:ATP hydrolysis activity"/>
    <property type="evidence" value="ECO:0007669"/>
    <property type="project" value="TreeGrafter"/>
</dbReference>
<dbReference type="GO" id="GO:0051782">
    <property type="term" value="P:negative regulation of cell division"/>
    <property type="evidence" value="ECO:0007669"/>
    <property type="project" value="TreeGrafter"/>
</dbReference>
<dbReference type="AlphaFoldDB" id="A0A7W8Z547"/>
<dbReference type="Gene3D" id="3.40.50.300">
    <property type="entry name" value="P-loop containing nucleotide triphosphate hydrolases"/>
    <property type="match status" value="1"/>
</dbReference>
<feature type="compositionally biased region" description="Basic and acidic residues" evidence="1">
    <location>
        <begin position="647"/>
        <end position="666"/>
    </location>
</feature>
<reference evidence="3 4" key="1">
    <citation type="submission" date="2020-08" db="EMBL/GenBank/DDBJ databases">
        <title>Sequencing the genomes of 1000 actinobacteria strains.</title>
        <authorList>
            <person name="Klenk H.-P."/>
        </authorList>
    </citation>
    <scope>NUCLEOTIDE SEQUENCE [LARGE SCALE GENOMIC DNA]</scope>
    <source>
        <strain evidence="3 4">DSM 45790</strain>
    </source>
</reference>
<dbReference type="GO" id="GO:0005829">
    <property type="term" value="C:cytosol"/>
    <property type="evidence" value="ECO:0007669"/>
    <property type="project" value="TreeGrafter"/>
</dbReference>
<feature type="region of interest" description="Disordered" evidence="1">
    <location>
        <begin position="207"/>
        <end position="670"/>
    </location>
</feature>
<evidence type="ECO:0000256" key="2">
    <source>
        <dbReference type="SAM" id="Phobius"/>
    </source>
</evidence>
<proteinExistence type="predicted"/>
<dbReference type="PANTHER" id="PTHR43384">
    <property type="entry name" value="SEPTUM SITE-DETERMINING PROTEIN MIND HOMOLOG, CHLOROPLASTIC-RELATED"/>
    <property type="match status" value="1"/>
</dbReference>
<feature type="compositionally biased region" description="Basic and acidic residues" evidence="1">
    <location>
        <begin position="220"/>
        <end position="283"/>
    </location>
</feature>
<feature type="compositionally biased region" description="Basic residues" evidence="1">
    <location>
        <begin position="147"/>
        <end position="163"/>
    </location>
</feature>
<feature type="compositionally biased region" description="Gly residues" evidence="1">
    <location>
        <begin position="595"/>
        <end position="609"/>
    </location>
</feature>
<dbReference type="Pfam" id="PF12648">
    <property type="entry name" value="TcpE"/>
    <property type="match status" value="1"/>
</dbReference>
<keyword evidence="2" id="KW-0812">Transmembrane</keyword>
<evidence type="ECO:0000313" key="4">
    <source>
        <dbReference type="Proteomes" id="UP000588112"/>
    </source>
</evidence>
<feature type="region of interest" description="Disordered" evidence="1">
    <location>
        <begin position="684"/>
        <end position="709"/>
    </location>
</feature>
<organism evidence="3 4">
    <name type="scientific">Sphaerisporangium krabiense</name>
    <dbReference type="NCBI Taxonomy" id="763782"/>
    <lineage>
        <taxon>Bacteria</taxon>
        <taxon>Bacillati</taxon>
        <taxon>Actinomycetota</taxon>
        <taxon>Actinomycetes</taxon>
        <taxon>Streptosporangiales</taxon>
        <taxon>Streptosporangiaceae</taxon>
        <taxon>Sphaerisporangium</taxon>
    </lineage>
</organism>
<feature type="compositionally biased region" description="Basic and acidic residues" evidence="1">
    <location>
        <begin position="345"/>
        <end position="354"/>
    </location>
</feature>
<gene>
    <name evidence="3" type="ORF">BJ981_003119</name>
</gene>
<feature type="compositionally biased region" description="Pro residues" evidence="1">
    <location>
        <begin position="515"/>
        <end position="536"/>
    </location>
</feature>
<dbReference type="PANTHER" id="PTHR43384:SF14">
    <property type="entry name" value="ESX-1 SECRETION-ASSOCIATED PROTEIN ESPI"/>
    <property type="match status" value="1"/>
</dbReference>
<keyword evidence="2" id="KW-0472">Membrane</keyword>
<name>A0A7W8Z547_9ACTN</name>
<sequence length="1008" mass="106295">MDLPTYTNIWRIEKRLYKLYDLRLPMPLPIVWVGVFLGVLVPWSVLLALVGVPFESPWHVLFIVPPGIVTWLSTRPVIESKRLNELLQSQIRYIGEPKTWCRLAPAEEPDEIAFTAKVWRAAPDTVRRAAPVSVKPSAATAASGAAKSRRGTRAKPKHTAPRRRPLEAWSSAARQAPALKRGASAAPGEVRPVVAAAAAAVTTLPVSEPPALVPGTRTPEPVREHASEAAHEHAFEGTRERVSEGARERVPEKARERRPEAVRERAFEGARERVPEGARRRGPEGAQGRPSQGSRSRAGEGARVTLGGTALPPGALIPNLPSSPGPVSPPERVPGRPVEGPAPERLPDLLRGDRPVASLPALPEPATESPAHTAEPPAHPVTSTSAAGARPPAEEPPVTESSPSPTKPTETALPAAPQVTASETARSAESGPVVEPSTSETTPEAGPVREAGAPAPIGTEALRRLRRLAASAESRETPGPRAVPSESERLASHEWPEPGRALPTPSPDRALPLPRLGPVPPVPAEAPEPASTPTPVPERTVTHARASEPAATPPRAPEPAVTPSQVPEPAREPVVRALEPVAEVSSRADEARAGDGAGRSGAETLGGGSAETLGDVPAEERAPRRSGGLAVEGREQHRKGQPPRAATPRERGREVFARSVSPEREAPPLSIRAVPAAGAGVDPAVPSVPVPGPRAGGEPRVRRVESVVGRDQTGGWRRLAQVVVGGGAPSRNDGIEADEARARTVLTGSRRVVVLGCTGGAGQTTTTLMLGHILARYREDRVLAVDANTGENTLTGRIAGDSPETLTSLMAGLDGVSGYLSMRAYTTRCDSGLEVVGADADAGAARRLADRRLFSDERIARAMRVLDRHYRLILVDPAAAVAARMLAYADQLILVAPASEDAPDAVAMTFDWLDGQTTAELRRRSIMVINGVSRRSMAGVEQAEAVARGRCRAIVRIPWEDELAPGRPGPAQPERLRAGARRAYVALAGVVASGLAAASRPSEEEVAQ</sequence>
<keyword evidence="2" id="KW-1133">Transmembrane helix</keyword>
<protein>
    <submittedName>
        <fullName evidence="3">MinD-like ATPase involved in chromosome partitioning or flagellar assembly</fullName>
    </submittedName>
</protein>
<feature type="compositionally biased region" description="Pro residues" evidence="1">
    <location>
        <begin position="321"/>
        <end position="332"/>
    </location>
</feature>
<dbReference type="RefSeq" id="WP_184612052.1">
    <property type="nucleotide sequence ID" value="NZ_BOOS01000036.1"/>
</dbReference>
<evidence type="ECO:0000313" key="3">
    <source>
        <dbReference type="EMBL" id="MBB5627420.1"/>
    </source>
</evidence>
<keyword evidence="4" id="KW-1185">Reference proteome</keyword>
<dbReference type="GO" id="GO:0009898">
    <property type="term" value="C:cytoplasmic side of plasma membrane"/>
    <property type="evidence" value="ECO:0007669"/>
    <property type="project" value="TreeGrafter"/>
</dbReference>
<evidence type="ECO:0000256" key="1">
    <source>
        <dbReference type="SAM" id="MobiDB-lite"/>
    </source>
</evidence>
<dbReference type="SUPFAM" id="SSF52540">
    <property type="entry name" value="P-loop containing nucleoside triphosphate hydrolases"/>
    <property type="match status" value="1"/>
</dbReference>